<evidence type="ECO:0000256" key="1">
    <source>
        <dbReference type="SAM" id="MobiDB-lite"/>
    </source>
</evidence>
<evidence type="ECO:0000313" key="2">
    <source>
        <dbReference type="EMBL" id="DAE10313.1"/>
    </source>
</evidence>
<dbReference type="EMBL" id="BK015507">
    <property type="protein sequence ID" value="DAE10313.1"/>
    <property type="molecule type" value="Genomic_DNA"/>
</dbReference>
<reference evidence="2" key="1">
    <citation type="journal article" date="2021" name="Proc. Natl. Acad. Sci. U.S.A.">
        <title>A Catalog of Tens of Thousands of Viruses from Human Metagenomes Reveals Hidden Associations with Chronic Diseases.</title>
        <authorList>
            <person name="Tisza M.J."/>
            <person name="Buck C.B."/>
        </authorList>
    </citation>
    <scope>NUCLEOTIDE SEQUENCE</scope>
    <source>
        <strain evidence="2">Ct3es5</strain>
    </source>
</reference>
<proteinExistence type="predicted"/>
<protein>
    <submittedName>
        <fullName evidence="2">Uncharacterized protein</fullName>
    </submittedName>
</protein>
<name>A0A8S5PUT9_9CAUD</name>
<feature type="region of interest" description="Disordered" evidence="1">
    <location>
        <begin position="72"/>
        <end position="96"/>
    </location>
</feature>
<organism evidence="2">
    <name type="scientific">Siphoviridae sp. ct3es5</name>
    <dbReference type="NCBI Taxonomy" id="2825322"/>
    <lineage>
        <taxon>Viruses</taxon>
        <taxon>Duplodnaviria</taxon>
        <taxon>Heunggongvirae</taxon>
        <taxon>Uroviricota</taxon>
        <taxon>Caudoviricetes</taxon>
    </lineage>
</organism>
<sequence length="96" mass="10594">MFPDFSTGRNVCFVFIGWTIPAGTVILSDRKCTAVVCTAERIFCGKLYSSSEKICRFHRSCGRQPPAGPDPCHQLLPRGRPAGPSVRAQCLRGRRP</sequence>
<accession>A0A8S5PUT9</accession>